<comment type="similarity">
    <text evidence="7">Belongs to the ABC transporter superfamily. Macrolide exporter (TC 3.A.1.122) family.</text>
</comment>
<evidence type="ECO:0000256" key="6">
    <source>
        <dbReference type="ARBA" id="ARBA00023251"/>
    </source>
</evidence>
<dbReference type="PANTHER" id="PTHR24220">
    <property type="entry name" value="IMPORT ATP-BINDING PROTEIN"/>
    <property type="match status" value="1"/>
</dbReference>
<keyword evidence="5" id="KW-1133">Transmembrane helix</keyword>
<name>Q82TI8_NITEU</name>
<keyword evidence="1" id="KW-0813">Transport</keyword>
<dbReference type="Pfam" id="PF00005">
    <property type="entry name" value="ABC_tran"/>
    <property type="match status" value="1"/>
</dbReference>
<dbReference type="FunFam" id="3.40.50.300:FF:000032">
    <property type="entry name" value="Export ABC transporter ATP-binding protein"/>
    <property type="match status" value="1"/>
</dbReference>
<evidence type="ECO:0000256" key="1">
    <source>
        <dbReference type="ARBA" id="ARBA00022448"/>
    </source>
</evidence>
<dbReference type="GO" id="GO:0046677">
    <property type="term" value="P:response to antibiotic"/>
    <property type="evidence" value="ECO:0007669"/>
    <property type="project" value="UniProtKB-KW"/>
</dbReference>
<keyword evidence="5" id="KW-0812">Transmembrane</keyword>
<dbReference type="GO" id="GO:0022857">
    <property type="term" value="F:transmembrane transporter activity"/>
    <property type="evidence" value="ECO:0007669"/>
    <property type="project" value="TreeGrafter"/>
</dbReference>
<keyword evidence="3" id="KW-0547">Nucleotide-binding</keyword>
<keyword evidence="2" id="KW-1003">Cell membrane</keyword>
<evidence type="ECO:0000313" key="10">
    <source>
        <dbReference type="Proteomes" id="UP000001416"/>
    </source>
</evidence>
<evidence type="ECO:0000256" key="4">
    <source>
        <dbReference type="ARBA" id="ARBA00022840"/>
    </source>
</evidence>
<dbReference type="RefSeq" id="WP_011112436.1">
    <property type="nucleotide sequence ID" value="NC_004757.1"/>
</dbReference>
<dbReference type="KEGG" id="neu:NE1899"/>
<evidence type="ECO:0000313" key="9">
    <source>
        <dbReference type="EMBL" id="CAD85810.1"/>
    </source>
</evidence>
<dbReference type="GO" id="GO:0016887">
    <property type="term" value="F:ATP hydrolysis activity"/>
    <property type="evidence" value="ECO:0007669"/>
    <property type="project" value="InterPro"/>
</dbReference>
<keyword evidence="4" id="KW-0067">ATP-binding</keyword>
<evidence type="ECO:0000256" key="3">
    <source>
        <dbReference type="ARBA" id="ARBA00022741"/>
    </source>
</evidence>
<evidence type="ECO:0000256" key="7">
    <source>
        <dbReference type="ARBA" id="ARBA00038388"/>
    </source>
</evidence>
<dbReference type="SMART" id="SM00382">
    <property type="entry name" value="AAA"/>
    <property type="match status" value="1"/>
</dbReference>
<keyword evidence="5" id="KW-0472">Membrane</keyword>
<dbReference type="EMBL" id="AL954747">
    <property type="protein sequence ID" value="CAD85810.1"/>
    <property type="molecule type" value="Genomic_DNA"/>
</dbReference>
<dbReference type="eggNOG" id="COG1136">
    <property type="taxonomic scope" value="Bacteria"/>
</dbReference>
<keyword evidence="10" id="KW-1185">Reference proteome</keyword>
<dbReference type="GO" id="GO:0098796">
    <property type="term" value="C:membrane protein complex"/>
    <property type="evidence" value="ECO:0007669"/>
    <property type="project" value="UniProtKB-ARBA"/>
</dbReference>
<dbReference type="PROSITE" id="PS00211">
    <property type="entry name" value="ABC_TRANSPORTER_1"/>
    <property type="match status" value="1"/>
</dbReference>
<dbReference type="Proteomes" id="UP000001416">
    <property type="component" value="Chromosome"/>
</dbReference>
<dbReference type="InterPro" id="IPR027417">
    <property type="entry name" value="P-loop_NTPase"/>
</dbReference>
<dbReference type="OrthoDB" id="8524638at2"/>
<dbReference type="PANTHER" id="PTHR24220:SF86">
    <property type="entry name" value="ABC TRANSPORTER ABCH.1"/>
    <property type="match status" value="1"/>
</dbReference>
<organism evidence="9 10">
    <name type="scientific">Nitrosomonas europaea (strain ATCC 19718 / CIP 103999 / KCTC 2705 / NBRC 14298)</name>
    <dbReference type="NCBI Taxonomy" id="228410"/>
    <lineage>
        <taxon>Bacteria</taxon>
        <taxon>Pseudomonadati</taxon>
        <taxon>Pseudomonadota</taxon>
        <taxon>Betaproteobacteria</taxon>
        <taxon>Nitrosomonadales</taxon>
        <taxon>Nitrosomonadaceae</taxon>
        <taxon>Nitrosomonas</taxon>
    </lineage>
</organism>
<dbReference type="InterPro" id="IPR003439">
    <property type="entry name" value="ABC_transporter-like_ATP-bd"/>
</dbReference>
<proteinExistence type="inferred from homology"/>
<dbReference type="Gene3D" id="3.40.50.300">
    <property type="entry name" value="P-loop containing nucleotide triphosphate hydrolases"/>
    <property type="match status" value="1"/>
</dbReference>
<dbReference type="SUPFAM" id="SSF52540">
    <property type="entry name" value="P-loop containing nucleoside triphosphate hydrolases"/>
    <property type="match status" value="1"/>
</dbReference>
<dbReference type="STRING" id="228410.NE1899"/>
<dbReference type="PROSITE" id="PS50893">
    <property type="entry name" value="ABC_TRANSPORTER_2"/>
    <property type="match status" value="1"/>
</dbReference>
<dbReference type="GO" id="GO:0005524">
    <property type="term" value="F:ATP binding"/>
    <property type="evidence" value="ECO:0007669"/>
    <property type="project" value="UniProtKB-KW"/>
</dbReference>
<dbReference type="InterPro" id="IPR003593">
    <property type="entry name" value="AAA+_ATPase"/>
</dbReference>
<dbReference type="InterPro" id="IPR017871">
    <property type="entry name" value="ABC_transporter-like_CS"/>
</dbReference>
<dbReference type="CDD" id="cd03255">
    <property type="entry name" value="ABC_MJ0796_LolCDE_FtsE"/>
    <property type="match status" value="1"/>
</dbReference>
<gene>
    <name evidence="9" type="ordered locus">NE1899</name>
</gene>
<dbReference type="GO" id="GO:0005886">
    <property type="term" value="C:plasma membrane"/>
    <property type="evidence" value="ECO:0007669"/>
    <property type="project" value="TreeGrafter"/>
</dbReference>
<dbReference type="PhylomeDB" id="Q82TI8"/>
<dbReference type="HOGENOM" id="CLU_000604_1_22_4"/>
<evidence type="ECO:0000256" key="2">
    <source>
        <dbReference type="ARBA" id="ARBA00022475"/>
    </source>
</evidence>
<dbReference type="GeneID" id="87105057"/>
<accession>Q82TI8</accession>
<reference evidence="9 10" key="1">
    <citation type="journal article" date="2003" name="J. Bacteriol.">
        <title>Complete genome sequence of the ammonia-oxidizing bacterium and obligate chemolithoautotroph Nitrosomonas europaea.</title>
        <authorList>
            <person name="Chain P."/>
            <person name="Lamerdin J."/>
            <person name="Larimer F."/>
            <person name="Regala W."/>
            <person name="Land M."/>
            <person name="Hauser L."/>
            <person name="Hooper A."/>
            <person name="Klotz M."/>
            <person name="Norton J."/>
            <person name="Sayavedra-Soto L."/>
            <person name="Arciero D."/>
            <person name="Hommes N."/>
            <person name="Whittaker M."/>
            <person name="Arp D."/>
        </authorList>
    </citation>
    <scope>NUCLEOTIDE SEQUENCE [LARGE SCALE GENOMIC DNA]</scope>
    <source>
        <strain evidence="10">ATCC 19718 / CIP 103999 / KCTC 2705 / NBRC 14298</strain>
    </source>
</reference>
<dbReference type="InterPro" id="IPR017911">
    <property type="entry name" value="MacB-like_ATP-bd"/>
</dbReference>
<keyword evidence="6" id="KW-0046">Antibiotic resistance</keyword>
<feature type="domain" description="ABC transporter" evidence="8">
    <location>
        <begin position="12"/>
        <end position="248"/>
    </location>
</feature>
<dbReference type="AlphaFoldDB" id="Q82TI8"/>
<evidence type="ECO:0000256" key="5">
    <source>
        <dbReference type="ARBA" id="ARBA00022989"/>
    </source>
</evidence>
<dbReference type="InterPro" id="IPR015854">
    <property type="entry name" value="ABC_transpr_LolD-like"/>
</dbReference>
<protein>
    <submittedName>
        <fullName evidence="9">ATPase component ABC-type (Unclassified) transport system</fullName>
    </submittedName>
</protein>
<evidence type="ECO:0000259" key="8">
    <source>
        <dbReference type="PROSITE" id="PS50893"/>
    </source>
</evidence>
<sequence>MIHPGGSSEPLIEVEKLCKIYRLGNHAGTSLNLQVLFDVSFTIRRGEFVAIMGHSGSGKSTLMNILGCLDTPTSGHYRLAGHDVSTLSGNQLASVRNRQIGFVFQGFNLLRRMTALDNVAIPLLYAGYSRAESRRRAMSLLQQTGLEKFVMHQPGQLSGGQQQRVAISRALINQPQLILADEPTGNLDTQTSHEIMQLFDRLNREEGMTIVIVTHEEDIAAWTRRLIRLKDGRIIEDRPIAKPVVPLSKS</sequence>